<accession>A0A167CGU7</accession>
<dbReference type="Proteomes" id="UP000076584">
    <property type="component" value="Unassembled WGS sequence"/>
</dbReference>
<evidence type="ECO:0000256" key="2">
    <source>
        <dbReference type="ARBA" id="ARBA00022723"/>
    </source>
</evidence>
<dbReference type="PANTHER" id="PTHR33337">
    <property type="entry name" value="GFA DOMAIN-CONTAINING PROTEIN"/>
    <property type="match status" value="1"/>
</dbReference>
<keyword evidence="4" id="KW-0456">Lyase</keyword>
<evidence type="ECO:0000313" key="7">
    <source>
        <dbReference type="Proteomes" id="UP000076584"/>
    </source>
</evidence>
<dbReference type="PROSITE" id="PS51891">
    <property type="entry name" value="CENP_V_GFA"/>
    <property type="match status" value="1"/>
</dbReference>
<evidence type="ECO:0000313" key="6">
    <source>
        <dbReference type="EMBL" id="KZL82566.1"/>
    </source>
</evidence>
<comment type="similarity">
    <text evidence="1">Belongs to the Gfa family.</text>
</comment>
<dbReference type="AlphaFoldDB" id="A0A167CGU7"/>
<keyword evidence="2" id="KW-0479">Metal-binding</keyword>
<evidence type="ECO:0000256" key="1">
    <source>
        <dbReference type="ARBA" id="ARBA00005495"/>
    </source>
</evidence>
<reference evidence="6 7" key="1">
    <citation type="submission" date="2015-06" db="EMBL/GenBank/DDBJ databases">
        <title>Survival trade-offs in plant roots during colonization by closely related pathogenic and mutualistic fungi.</title>
        <authorList>
            <person name="Hacquard S."/>
            <person name="Kracher B."/>
            <person name="Hiruma K."/>
            <person name="Weinman A."/>
            <person name="Muench P."/>
            <person name="Garrido Oter R."/>
            <person name="Ver Loren van Themaat E."/>
            <person name="Dallerey J.-F."/>
            <person name="Damm U."/>
            <person name="Henrissat B."/>
            <person name="Lespinet O."/>
            <person name="Thon M."/>
            <person name="Kemen E."/>
            <person name="McHardy A.C."/>
            <person name="Schulze-Lefert P."/>
            <person name="O'Connell R.J."/>
        </authorList>
    </citation>
    <scope>NUCLEOTIDE SEQUENCE [LARGE SCALE GENOMIC DNA]</scope>
    <source>
        <strain evidence="6 7">MAFF 238704</strain>
    </source>
</reference>
<keyword evidence="7" id="KW-1185">Reference proteome</keyword>
<evidence type="ECO:0000259" key="5">
    <source>
        <dbReference type="PROSITE" id="PS51891"/>
    </source>
</evidence>
<dbReference type="PANTHER" id="PTHR33337:SF32">
    <property type="entry name" value="DUF636 DOMAIN PROTEIN (AFU_ORTHOLOGUE AFUA_7G04120)"/>
    <property type="match status" value="1"/>
</dbReference>
<dbReference type="SUPFAM" id="SSF51316">
    <property type="entry name" value="Mss4-like"/>
    <property type="match status" value="2"/>
</dbReference>
<gene>
    <name evidence="6" type="ORF">CI238_02829</name>
</gene>
<comment type="caution">
    <text evidence="6">The sequence shown here is derived from an EMBL/GenBank/DDBJ whole genome shotgun (WGS) entry which is preliminary data.</text>
</comment>
<evidence type="ECO:0000256" key="3">
    <source>
        <dbReference type="ARBA" id="ARBA00022833"/>
    </source>
</evidence>
<evidence type="ECO:0000256" key="4">
    <source>
        <dbReference type="ARBA" id="ARBA00023239"/>
    </source>
</evidence>
<dbReference type="Gene3D" id="2.170.150.70">
    <property type="match status" value="1"/>
</dbReference>
<sequence length="406" mass="44034">MSMANVRGLATSREEGLVRQMDQSSSTASHNIEIGDLITIKAQCLCKAHAFSASRARSALPLKAACCHCTSCRRLTGSLYSTCALWPNPSEDLSGLKKYSFSKNIDTFFCETCSSKLFCRVSTLGPGAFVVTGALENAPGLVEYNSHMFVGDTIDGGASVWLPRYENSEPVKRWKEARGSEELPLDWPTPKAIPASRHRAKAFPAVTPFHCHCKGVQLSLRSAADLKADPAKESTSSCINPETLKFKASSDSCDSCRLTFGSDVSAWTYSPLTHIDFASGDKSTSRTSEFPQTLAALKQAVTTAEGKDPRLGTLAVYNSSPEVERYFCSTCSACIFYAVHDREGMVDIAIGLLDHPDGARAEGLLAWSYGRVGWELDVAGGWREKLVASAKKLSKEWISLNHGDST</sequence>
<proteinExistence type="inferred from homology"/>
<dbReference type="Gene3D" id="3.90.1590.10">
    <property type="entry name" value="glutathione-dependent formaldehyde- activating enzyme (gfa)"/>
    <property type="match status" value="1"/>
</dbReference>
<dbReference type="Pfam" id="PF04828">
    <property type="entry name" value="GFA"/>
    <property type="match status" value="1"/>
</dbReference>
<dbReference type="GO" id="GO:0046872">
    <property type="term" value="F:metal ion binding"/>
    <property type="evidence" value="ECO:0007669"/>
    <property type="project" value="UniProtKB-KW"/>
</dbReference>
<dbReference type="InterPro" id="IPR011057">
    <property type="entry name" value="Mss4-like_sf"/>
</dbReference>
<name>A0A167CGU7_COLIC</name>
<dbReference type="GO" id="GO:0016846">
    <property type="term" value="F:carbon-sulfur lyase activity"/>
    <property type="evidence" value="ECO:0007669"/>
    <property type="project" value="InterPro"/>
</dbReference>
<feature type="domain" description="CENP-V/GFA" evidence="5">
    <location>
        <begin position="40"/>
        <end position="145"/>
    </location>
</feature>
<protein>
    <submittedName>
        <fullName evidence="6">Duf636 domain-containing protein</fullName>
    </submittedName>
</protein>
<dbReference type="InterPro" id="IPR006913">
    <property type="entry name" value="CENP-V/GFA"/>
</dbReference>
<organism evidence="6 7">
    <name type="scientific">Colletotrichum incanum</name>
    <name type="common">Soybean anthracnose fungus</name>
    <dbReference type="NCBI Taxonomy" id="1573173"/>
    <lineage>
        <taxon>Eukaryota</taxon>
        <taxon>Fungi</taxon>
        <taxon>Dikarya</taxon>
        <taxon>Ascomycota</taxon>
        <taxon>Pezizomycotina</taxon>
        <taxon>Sordariomycetes</taxon>
        <taxon>Hypocreomycetidae</taxon>
        <taxon>Glomerellales</taxon>
        <taxon>Glomerellaceae</taxon>
        <taxon>Colletotrichum</taxon>
        <taxon>Colletotrichum spaethianum species complex</taxon>
    </lineage>
</organism>
<keyword evidence="3" id="KW-0862">Zinc</keyword>
<dbReference type="EMBL" id="LFIW01001380">
    <property type="protein sequence ID" value="KZL82566.1"/>
    <property type="molecule type" value="Genomic_DNA"/>
</dbReference>